<evidence type="ECO:0000256" key="1">
    <source>
        <dbReference type="SAM" id="MobiDB-lite"/>
    </source>
</evidence>
<keyword evidence="3" id="KW-1185">Reference proteome</keyword>
<reference evidence="2 3" key="1">
    <citation type="submission" date="2017-03" db="EMBL/GenBank/DDBJ databases">
        <authorList>
            <person name="Afonso C.L."/>
            <person name="Miller P.J."/>
            <person name="Scott M.A."/>
            <person name="Spackman E."/>
            <person name="Goraichik I."/>
            <person name="Dimitrov K.M."/>
            <person name="Suarez D.L."/>
            <person name="Swayne D.E."/>
        </authorList>
    </citation>
    <scope>NUCLEOTIDE SEQUENCE [LARGE SCALE GENOMIC DNA]</scope>
    <source>
        <strain evidence="2 3">CECT 8625</strain>
    </source>
</reference>
<dbReference type="RefSeq" id="WP_085790202.1">
    <property type="nucleotide sequence ID" value="NZ_FWFK01000001.1"/>
</dbReference>
<organism evidence="2 3">
    <name type="scientific">Roseivivax jejudonensis</name>
    <dbReference type="NCBI Taxonomy" id="1529041"/>
    <lineage>
        <taxon>Bacteria</taxon>
        <taxon>Pseudomonadati</taxon>
        <taxon>Pseudomonadota</taxon>
        <taxon>Alphaproteobacteria</taxon>
        <taxon>Rhodobacterales</taxon>
        <taxon>Roseobacteraceae</taxon>
        <taxon>Roseivivax</taxon>
    </lineage>
</organism>
<proteinExistence type="predicted"/>
<gene>
    <name evidence="2" type="ORF">ROJ8625_00447</name>
</gene>
<accession>A0A1X6Y9F9</accession>
<dbReference type="OrthoDB" id="9913666at2"/>
<evidence type="ECO:0000313" key="3">
    <source>
        <dbReference type="Proteomes" id="UP000193570"/>
    </source>
</evidence>
<sequence length="100" mass="10720">MSRKDPRRIVRVPLSAAAVSHLRAHARGRSLADALRRIAEMHDGPVPPAAPRPARHLPVQMPPRLRARMSEAAARDGRTSADMLAGIAEAAQARADPPGD</sequence>
<protein>
    <submittedName>
        <fullName evidence="2">Uncharacterized protein</fullName>
    </submittedName>
</protein>
<dbReference type="Proteomes" id="UP000193570">
    <property type="component" value="Unassembled WGS sequence"/>
</dbReference>
<name>A0A1X6Y9F9_9RHOB</name>
<evidence type="ECO:0000313" key="2">
    <source>
        <dbReference type="EMBL" id="SLN14136.1"/>
    </source>
</evidence>
<dbReference type="EMBL" id="FWFK01000001">
    <property type="protein sequence ID" value="SLN14136.1"/>
    <property type="molecule type" value="Genomic_DNA"/>
</dbReference>
<dbReference type="AlphaFoldDB" id="A0A1X6Y9F9"/>
<feature type="region of interest" description="Disordered" evidence="1">
    <location>
        <begin position="42"/>
        <end position="61"/>
    </location>
</feature>